<dbReference type="InterPro" id="IPR002397">
    <property type="entry name" value="Cyt_P450_B"/>
</dbReference>
<dbReference type="GO" id="GO:0036199">
    <property type="term" value="F:cholest-4-en-3-one 26-monooxygenase activity"/>
    <property type="evidence" value="ECO:0007669"/>
    <property type="project" value="TreeGrafter"/>
</dbReference>
<dbReference type="PANTHER" id="PTHR46696">
    <property type="entry name" value="P450, PUTATIVE (EUROFUNG)-RELATED"/>
    <property type="match status" value="1"/>
</dbReference>
<dbReference type="Pfam" id="PF00067">
    <property type="entry name" value="p450"/>
    <property type="match status" value="1"/>
</dbReference>
<evidence type="ECO:0000313" key="2">
    <source>
        <dbReference type="EMBL" id="XAY04026.1"/>
    </source>
</evidence>
<dbReference type="EC" id="1.14.15.14" evidence="2"/>
<name>A0AAU7ARA8_9ACTN</name>
<sequence length="423" mass="47979">MSTQPIADVDISSFSFWSDTTFDEREKTFAHLRATAPVSWHPPLESKLLEPEEGAKGFWGINTADLIQKASRDTKLFSSASGIFMEDFPDVVVQGSLSFIVTDAPRHKELRGIVWSAFTPGHMRKLESDIYRQAKELVDEIAPLGEADLATTLCKQLPGRLFTNLFGVPEGELREEVMDCAEDMASWSDEEMCRGKEPIELFGDASFRLNDIALELIEERRKKPQDDLLTWVCQAQTEDGMLEDWEVGSFFSLLSAAANDTTRHTMAHTIWAFDQFPEQKQRWQATLESPEAGERLAEEAVRWATPLMHFRRQVTRDVEWGGVEMKQGDKVALWYCSGNRDENAFPDPMKFDITRDPNRHVGFGGGGPHYCMGAALARLTLRSIFKEVYTRMPDLRVIGEPDFLDANVVHGVKRLPAEWTPER</sequence>
<keyword evidence="2" id="KW-0560">Oxidoreductase</keyword>
<gene>
    <name evidence="2" type="ORF">DSM112329_00852</name>
</gene>
<accession>A0AAU7ARA8</accession>
<proteinExistence type="inferred from homology"/>
<dbReference type="InterPro" id="IPR001128">
    <property type="entry name" value="Cyt_P450"/>
</dbReference>
<dbReference type="KEGG" id="parq:DSM112329_00852"/>
<dbReference type="GO" id="GO:0020037">
    <property type="term" value="F:heme binding"/>
    <property type="evidence" value="ECO:0007669"/>
    <property type="project" value="InterPro"/>
</dbReference>
<dbReference type="InterPro" id="IPR036396">
    <property type="entry name" value="Cyt_P450_sf"/>
</dbReference>
<organism evidence="2">
    <name type="scientific">Paraconexibacter sp. AEG42_29</name>
    <dbReference type="NCBI Taxonomy" id="2997339"/>
    <lineage>
        <taxon>Bacteria</taxon>
        <taxon>Bacillati</taxon>
        <taxon>Actinomycetota</taxon>
        <taxon>Thermoleophilia</taxon>
        <taxon>Solirubrobacterales</taxon>
        <taxon>Paraconexibacteraceae</taxon>
        <taxon>Paraconexibacter</taxon>
    </lineage>
</organism>
<dbReference type="GO" id="GO:0005506">
    <property type="term" value="F:iron ion binding"/>
    <property type="evidence" value="ECO:0007669"/>
    <property type="project" value="InterPro"/>
</dbReference>
<evidence type="ECO:0000256" key="1">
    <source>
        <dbReference type="ARBA" id="ARBA00010617"/>
    </source>
</evidence>
<dbReference type="GO" id="GO:0006707">
    <property type="term" value="P:cholesterol catabolic process"/>
    <property type="evidence" value="ECO:0007669"/>
    <property type="project" value="TreeGrafter"/>
</dbReference>
<dbReference type="EMBL" id="CP114014">
    <property type="protein sequence ID" value="XAY04026.1"/>
    <property type="molecule type" value="Genomic_DNA"/>
</dbReference>
<dbReference type="PRINTS" id="PR00359">
    <property type="entry name" value="BP450"/>
</dbReference>
<dbReference type="AlphaFoldDB" id="A0AAU7ARA8"/>
<dbReference type="RefSeq" id="WP_354700572.1">
    <property type="nucleotide sequence ID" value="NZ_CP114014.1"/>
</dbReference>
<dbReference type="CDD" id="cd11033">
    <property type="entry name" value="CYP142-like"/>
    <property type="match status" value="1"/>
</dbReference>
<dbReference type="PANTHER" id="PTHR46696:SF4">
    <property type="entry name" value="BIOTIN BIOSYNTHESIS CYTOCHROME P450"/>
    <property type="match status" value="1"/>
</dbReference>
<reference evidence="2" key="1">
    <citation type="submission" date="2022-12" db="EMBL/GenBank/DDBJ databases">
        <title>Paraconexibacter alkalitolerans sp. nov. and Baekduia alba sp. nov., isolated from soil and emended description of the genera Paraconexibacter (Chun et al., 2020) and Baekduia (An et al., 2020).</title>
        <authorList>
            <person name="Vieira S."/>
            <person name="Huber K.J."/>
            <person name="Geppert A."/>
            <person name="Wolf J."/>
            <person name="Neumann-Schaal M."/>
            <person name="Muesken M."/>
            <person name="Overmann J."/>
        </authorList>
    </citation>
    <scope>NUCLEOTIDE SEQUENCE</scope>
    <source>
        <strain evidence="2">AEG42_29</strain>
    </source>
</reference>
<dbReference type="Gene3D" id="1.10.630.10">
    <property type="entry name" value="Cytochrome P450"/>
    <property type="match status" value="1"/>
</dbReference>
<protein>
    <submittedName>
        <fullName evidence="2">Methyl-branched lipid omega-hydroxylase</fullName>
        <ecNumber evidence="2">1.14.15.14</ecNumber>
    </submittedName>
</protein>
<dbReference type="SUPFAM" id="SSF48264">
    <property type="entry name" value="Cytochrome P450"/>
    <property type="match status" value="1"/>
</dbReference>
<comment type="similarity">
    <text evidence="1">Belongs to the cytochrome P450 family.</text>
</comment>
<dbReference type="GO" id="GO:0008395">
    <property type="term" value="F:steroid hydroxylase activity"/>
    <property type="evidence" value="ECO:0007669"/>
    <property type="project" value="TreeGrafter"/>
</dbReference>